<dbReference type="Proteomes" id="UP000664132">
    <property type="component" value="Unassembled WGS sequence"/>
</dbReference>
<evidence type="ECO:0000313" key="3">
    <source>
        <dbReference type="Proteomes" id="UP000664132"/>
    </source>
</evidence>
<sequence>MKKFIPNKSTPTVAVSMPKSGNDGGLVTFLHEKAGSFSMACSLPKKKDYVDVKIHGSKVKPDVSIRNTNKSTAKSSPDPIEEHVEAGPSVSATHDLPTSFKTVPAKPQGSKSFQDDEEKMDKMHQEAKRLYTIQKKEELLRMDKEFETLNKDIGELIRKEKEEIRNMEGLMREVERRKAGCGTGKGKVKAVDENLEQ</sequence>
<accession>A0A8H8BUF8</accession>
<name>A0A8H8BUF8_9HELO</name>
<comment type="caution">
    <text evidence="2">The sequence shown here is derived from an EMBL/GenBank/DDBJ whole genome shotgun (WGS) entry which is preliminary data.</text>
</comment>
<feature type="region of interest" description="Disordered" evidence="1">
    <location>
        <begin position="1"/>
        <end position="22"/>
    </location>
</feature>
<reference evidence="2" key="1">
    <citation type="submission" date="2021-02" db="EMBL/GenBank/DDBJ databases">
        <title>Genome sequence Cadophora malorum strain M34.</title>
        <authorList>
            <person name="Stefanovic E."/>
            <person name="Vu D."/>
            <person name="Scully C."/>
            <person name="Dijksterhuis J."/>
            <person name="Roader J."/>
            <person name="Houbraken J."/>
        </authorList>
    </citation>
    <scope>NUCLEOTIDE SEQUENCE</scope>
    <source>
        <strain evidence="2">M34</strain>
    </source>
</reference>
<organism evidence="2 3">
    <name type="scientific">Cadophora malorum</name>
    <dbReference type="NCBI Taxonomy" id="108018"/>
    <lineage>
        <taxon>Eukaryota</taxon>
        <taxon>Fungi</taxon>
        <taxon>Dikarya</taxon>
        <taxon>Ascomycota</taxon>
        <taxon>Pezizomycotina</taxon>
        <taxon>Leotiomycetes</taxon>
        <taxon>Helotiales</taxon>
        <taxon>Ploettnerulaceae</taxon>
        <taxon>Cadophora</taxon>
    </lineage>
</organism>
<protein>
    <submittedName>
        <fullName evidence="2">Uncharacterized protein</fullName>
    </submittedName>
</protein>
<gene>
    <name evidence="2" type="ORF">IFR04_002398</name>
</gene>
<dbReference type="AlphaFoldDB" id="A0A8H8BUF8"/>
<feature type="compositionally biased region" description="Polar residues" evidence="1">
    <location>
        <begin position="65"/>
        <end position="75"/>
    </location>
</feature>
<dbReference type="OrthoDB" id="10454339at2759"/>
<proteinExistence type="predicted"/>
<evidence type="ECO:0000256" key="1">
    <source>
        <dbReference type="SAM" id="MobiDB-lite"/>
    </source>
</evidence>
<feature type="region of interest" description="Disordered" evidence="1">
    <location>
        <begin position="61"/>
        <end position="119"/>
    </location>
</feature>
<keyword evidence="3" id="KW-1185">Reference proteome</keyword>
<evidence type="ECO:0000313" key="2">
    <source>
        <dbReference type="EMBL" id="KAG4424520.1"/>
    </source>
</evidence>
<dbReference type="EMBL" id="JAFJYH010000020">
    <property type="protein sequence ID" value="KAG4424520.1"/>
    <property type="molecule type" value="Genomic_DNA"/>
</dbReference>